<proteinExistence type="predicted"/>
<reference evidence="1 2" key="1">
    <citation type="submission" date="2013-01" db="EMBL/GenBank/DDBJ databases">
        <title>The Genome Sequence of Clostridium colicanis 209318.</title>
        <authorList>
            <consortium name="The Broad Institute Genome Sequencing Platform"/>
            <person name="Earl A."/>
            <person name="Ward D."/>
            <person name="Feldgarden M."/>
            <person name="Gevers D."/>
            <person name="Courvalin P."/>
            <person name="Lambert T."/>
            <person name="Walker B."/>
            <person name="Young S.K."/>
            <person name="Zeng Q."/>
            <person name="Gargeya S."/>
            <person name="Fitzgerald M."/>
            <person name="Haas B."/>
            <person name="Abouelleil A."/>
            <person name="Alvarado L."/>
            <person name="Arachchi H.M."/>
            <person name="Berlin A.M."/>
            <person name="Chapman S.B."/>
            <person name="Dewar J."/>
            <person name="Goldberg J."/>
            <person name="Griggs A."/>
            <person name="Gujja S."/>
            <person name="Hansen M."/>
            <person name="Howarth C."/>
            <person name="Imamovic A."/>
            <person name="Larimer J."/>
            <person name="McCowan C."/>
            <person name="Murphy C."/>
            <person name="Neiman D."/>
            <person name="Pearson M."/>
            <person name="Priest M."/>
            <person name="Roberts A."/>
            <person name="Saif S."/>
            <person name="Shea T."/>
            <person name="Sisk P."/>
            <person name="Sykes S."/>
            <person name="Wortman J."/>
            <person name="Nusbaum C."/>
            <person name="Birren B."/>
        </authorList>
    </citation>
    <scope>NUCLEOTIDE SEQUENCE [LARGE SCALE GENOMIC DNA]</scope>
    <source>
        <strain evidence="1 2">209318</strain>
    </source>
</reference>
<organism evidence="1 2">
    <name type="scientific">Clostridium thermobutyricum</name>
    <dbReference type="NCBI Taxonomy" id="29372"/>
    <lineage>
        <taxon>Bacteria</taxon>
        <taxon>Bacillati</taxon>
        <taxon>Bacillota</taxon>
        <taxon>Clostridia</taxon>
        <taxon>Eubacteriales</taxon>
        <taxon>Clostridiaceae</taxon>
        <taxon>Clostridium</taxon>
    </lineage>
</organism>
<evidence type="ECO:0000313" key="1">
    <source>
        <dbReference type="EMBL" id="ENY99681.1"/>
    </source>
</evidence>
<evidence type="ECO:0000313" key="2">
    <source>
        <dbReference type="Proteomes" id="UP000013097"/>
    </source>
</evidence>
<dbReference type="EMBL" id="AGYT01000019">
    <property type="protein sequence ID" value="ENY99681.1"/>
    <property type="molecule type" value="Genomic_DNA"/>
</dbReference>
<dbReference type="AlphaFoldDB" id="N9XVT4"/>
<keyword evidence="2" id="KW-1185">Reference proteome</keyword>
<protein>
    <submittedName>
        <fullName evidence="1">Uncharacterized protein</fullName>
    </submittedName>
</protein>
<dbReference type="SUPFAM" id="SSF47598">
    <property type="entry name" value="Ribbon-helix-helix"/>
    <property type="match status" value="1"/>
</dbReference>
<dbReference type="InterPro" id="IPR010985">
    <property type="entry name" value="Ribbon_hlx_hlx"/>
</dbReference>
<dbReference type="Proteomes" id="UP000013097">
    <property type="component" value="Unassembled WGS sequence"/>
</dbReference>
<dbReference type="GO" id="GO:0006355">
    <property type="term" value="P:regulation of DNA-templated transcription"/>
    <property type="evidence" value="ECO:0007669"/>
    <property type="project" value="InterPro"/>
</dbReference>
<name>N9XVT4_9CLOT</name>
<sequence length="70" mass="8418">MIQFRIKSEDKKRIKEIAEKQGKSISELLCNYINEIIEKDYTKEKYQEQLDKRVITTEGKLINLKEKIGW</sequence>
<accession>N9XVT4</accession>
<dbReference type="PATRIC" id="fig|999411.4.peg.2735"/>
<comment type="caution">
    <text evidence="1">The sequence shown here is derived from an EMBL/GenBank/DDBJ whole genome shotgun (WGS) entry which is preliminary data.</text>
</comment>
<gene>
    <name evidence="1" type="ORF">HMPREF1092_02817</name>
</gene>
<dbReference type="HOGENOM" id="CLU_2750634_0_0_9"/>